<feature type="compositionally biased region" description="Polar residues" evidence="3">
    <location>
        <begin position="758"/>
        <end position="783"/>
    </location>
</feature>
<gene>
    <name evidence="5" type="ORF">LPJ53_002755</name>
</gene>
<name>A0A9W7Y1E0_9FUNG</name>
<dbReference type="GO" id="GO:0004114">
    <property type="term" value="F:3',5'-cyclic-nucleotide phosphodiesterase activity"/>
    <property type="evidence" value="ECO:0007669"/>
    <property type="project" value="InterPro"/>
</dbReference>
<proteinExistence type="predicted"/>
<accession>A0A9W7Y1E0</accession>
<keyword evidence="2" id="KW-0378">Hydrolase</keyword>
<evidence type="ECO:0000256" key="3">
    <source>
        <dbReference type="SAM" id="MobiDB-lite"/>
    </source>
</evidence>
<feature type="domain" description="PDEase" evidence="4">
    <location>
        <begin position="1"/>
        <end position="482"/>
    </location>
</feature>
<dbReference type="Gene3D" id="1.10.1300.10">
    <property type="entry name" value="3'5'-cyclic nucleotide phosphodiesterase, catalytic domain"/>
    <property type="match status" value="2"/>
</dbReference>
<keyword evidence="6" id="KW-1185">Reference proteome</keyword>
<keyword evidence="1" id="KW-0479">Metal-binding</keyword>
<dbReference type="OrthoDB" id="546632at2759"/>
<dbReference type="GO" id="GO:0007165">
    <property type="term" value="P:signal transduction"/>
    <property type="evidence" value="ECO:0007669"/>
    <property type="project" value="InterPro"/>
</dbReference>
<dbReference type="InterPro" id="IPR002073">
    <property type="entry name" value="PDEase_catalytic_dom"/>
</dbReference>
<dbReference type="SUPFAM" id="SSF109604">
    <property type="entry name" value="HD-domain/PDEase-like"/>
    <property type="match status" value="1"/>
</dbReference>
<protein>
    <recommendedName>
        <fullName evidence="4">PDEase domain-containing protein</fullName>
    </recommendedName>
</protein>
<feature type="region of interest" description="Disordered" evidence="3">
    <location>
        <begin position="315"/>
        <end position="358"/>
    </location>
</feature>
<feature type="compositionally biased region" description="Basic residues" evidence="3">
    <location>
        <begin position="348"/>
        <end position="358"/>
    </location>
</feature>
<dbReference type="AlphaFoldDB" id="A0A9W7Y1E0"/>
<reference evidence="5" key="1">
    <citation type="submission" date="2022-07" db="EMBL/GenBank/DDBJ databases">
        <title>Phylogenomic reconstructions and comparative analyses of Kickxellomycotina fungi.</title>
        <authorList>
            <person name="Reynolds N.K."/>
            <person name="Stajich J.E."/>
            <person name="Barry K."/>
            <person name="Grigoriev I.V."/>
            <person name="Crous P."/>
            <person name="Smith M.E."/>
        </authorList>
    </citation>
    <scope>NUCLEOTIDE SEQUENCE</scope>
    <source>
        <strain evidence="5">NBRC 32514</strain>
    </source>
</reference>
<sequence length="783" mass="86638">MLSCKHNQLCASELEIAEKVMNSYFDEEWCSVGLSFNPWEYSRAEQHGILLAIFKMSNVLASLELTPSEMLEFCLDIETLYKNVPYHSFNHALDVVVKLYYVLYDLQASAYLASYDIASLLIAGLCHDAGHKNANTELARKYPDAILERYSIDLAEEYITKHGLLRNVENLRDPMYSDGTATQIDVASRMMYSIKTAILHTDMTRHFDIVEECKVLVSMLSKKARRISEHEAYQRDCGIDPLSHHQDQFGMGSGTSTSHETAKSPVHLRVAKQMGRARSPSEPPAPTKSLFAYSLLNPVSTAAAAAAAATSAATAVSRDASEETSISSTPSMFLKLPDIDGAGDSAKHSPKNGKSRRLQVRRSVSMRDALLDSAQRQSLIDILLHAVDVFNPVLPWHMCKKWSDLMNIESFHQGDLEKKLRLPVSPNMDRESTDQRQVSLDFGNIIIRPFFSELVSLFPVEDGLLSSLESNIQKWSRLSSDTSHEISPPAGANNNMYSWPTEPVETPVSRVSSGPLFEGRRLSVAAGTVDIPSSRLEMIRRHSHEGFEALHRRMVGRLFSKHLEKIQERRKISYTANQQPQILFERQCSPLSNMAAVGYSPSIDERRSPDNGRNPLMLSPGNLNRWRGFDSDMLSPVTEASCLDDNSVPSSAVGTEFGPDCLQAIVNDRDDMMCQRSPGPMLPPTPQISANATNGRGGASSGRGAVVSICGDPRYDGSGMVTQMRANPYLNNYRLDTVAESSRMYRSSSLDPSMLSHLPTSYPSLTGSESTTGRSSAEVTDSS</sequence>
<dbReference type="Pfam" id="PF00233">
    <property type="entry name" value="PDEase_I"/>
    <property type="match status" value="2"/>
</dbReference>
<dbReference type="PANTHER" id="PTHR11347">
    <property type="entry name" value="CYCLIC NUCLEOTIDE PHOSPHODIESTERASE"/>
    <property type="match status" value="1"/>
</dbReference>
<evidence type="ECO:0000313" key="6">
    <source>
        <dbReference type="Proteomes" id="UP001149813"/>
    </source>
</evidence>
<dbReference type="Proteomes" id="UP001149813">
    <property type="component" value="Unassembled WGS sequence"/>
</dbReference>
<organism evidence="5 6">
    <name type="scientific">Coemansia erecta</name>
    <dbReference type="NCBI Taxonomy" id="147472"/>
    <lineage>
        <taxon>Eukaryota</taxon>
        <taxon>Fungi</taxon>
        <taxon>Fungi incertae sedis</taxon>
        <taxon>Zoopagomycota</taxon>
        <taxon>Kickxellomycotina</taxon>
        <taxon>Kickxellomycetes</taxon>
        <taxon>Kickxellales</taxon>
        <taxon>Kickxellaceae</taxon>
        <taxon>Coemansia</taxon>
    </lineage>
</organism>
<dbReference type="PROSITE" id="PS51845">
    <property type="entry name" value="PDEASE_I_2"/>
    <property type="match status" value="1"/>
</dbReference>
<dbReference type="EMBL" id="JANBOJ010000091">
    <property type="protein sequence ID" value="KAJ1722885.1"/>
    <property type="molecule type" value="Genomic_DNA"/>
</dbReference>
<evidence type="ECO:0000256" key="2">
    <source>
        <dbReference type="ARBA" id="ARBA00022801"/>
    </source>
</evidence>
<evidence type="ECO:0000313" key="5">
    <source>
        <dbReference type="EMBL" id="KAJ1722885.1"/>
    </source>
</evidence>
<evidence type="ECO:0000259" key="4">
    <source>
        <dbReference type="PROSITE" id="PS51845"/>
    </source>
</evidence>
<comment type="caution">
    <text evidence="5">The sequence shown here is derived from an EMBL/GenBank/DDBJ whole genome shotgun (WGS) entry which is preliminary data.</text>
</comment>
<dbReference type="GO" id="GO:0046872">
    <property type="term" value="F:metal ion binding"/>
    <property type="evidence" value="ECO:0007669"/>
    <property type="project" value="UniProtKB-KW"/>
</dbReference>
<dbReference type="InterPro" id="IPR036971">
    <property type="entry name" value="PDEase_catalytic_dom_sf"/>
</dbReference>
<feature type="region of interest" description="Disordered" evidence="3">
    <location>
        <begin position="748"/>
        <end position="783"/>
    </location>
</feature>
<evidence type="ECO:0000256" key="1">
    <source>
        <dbReference type="ARBA" id="ARBA00022723"/>
    </source>
</evidence>